<dbReference type="AlphaFoldDB" id="A0A1H8Y589"/>
<dbReference type="InterPro" id="IPR000412">
    <property type="entry name" value="ABC_2_transport"/>
</dbReference>
<dbReference type="InterPro" id="IPR051784">
    <property type="entry name" value="Nod_factor_ABC_transporter"/>
</dbReference>
<reference evidence="9" key="1">
    <citation type="submission" date="2016-10" db="EMBL/GenBank/DDBJ databases">
        <authorList>
            <person name="Varghese N."/>
            <person name="Submissions S."/>
        </authorList>
    </citation>
    <scope>NUCLEOTIDE SEQUENCE [LARGE SCALE GENOMIC DNA]</scope>
    <source>
        <strain evidence="9">DSM 44993</strain>
    </source>
</reference>
<proteinExistence type="inferred from homology"/>
<evidence type="ECO:0000256" key="4">
    <source>
        <dbReference type="ARBA" id="ARBA00023136"/>
    </source>
</evidence>
<dbReference type="GO" id="GO:0140359">
    <property type="term" value="F:ABC-type transporter activity"/>
    <property type="evidence" value="ECO:0007669"/>
    <property type="project" value="InterPro"/>
</dbReference>
<keyword evidence="3 6" id="KW-1133">Transmembrane helix</keyword>
<feature type="transmembrane region" description="Helical" evidence="6">
    <location>
        <begin position="179"/>
        <end position="205"/>
    </location>
</feature>
<evidence type="ECO:0000256" key="5">
    <source>
        <dbReference type="ARBA" id="ARBA00023251"/>
    </source>
</evidence>
<name>A0A1H8Y589_9PSEU</name>
<dbReference type="STRING" id="394193.SAMN04489732_111125"/>
<dbReference type="RefSeq" id="WP_091620169.1">
    <property type="nucleotide sequence ID" value="NZ_FOEF01000011.1"/>
</dbReference>
<dbReference type="PANTHER" id="PTHR43229:SF2">
    <property type="entry name" value="NODULATION PROTEIN J"/>
    <property type="match status" value="1"/>
</dbReference>
<keyword evidence="4 6" id="KW-0472">Membrane</keyword>
<accession>A0A1H8Y589</accession>
<comment type="subcellular location">
    <subcellularLocation>
        <location evidence="6">Cell membrane</location>
        <topology evidence="6">Multi-pass membrane protein</topology>
    </subcellularLocation>
    <subcellularLocation>
        <location evidence="1">Membrane</location>
        <topology evidence="1">Multi-pass membrane protein</topology>
    </subcellularLocation>
</comment>
<feature type="transmembrane region" description="Helical" evidence="6">
    <location>
        <begin position="107"/>
        <end position="132"/>
    </location>
</feature>
<keyword evidence="2 6" id="KW-0812">Transmembrane</keyword>
<evidence type="ECO:0000256" key="1">
    <source>
        <dbReference type="ARBA" id="ARBA00004141"/>
    </source>
</evidence>
<dbReference type="PANTHER" id="PTHR43229">
    <property type="entry name" value="NODULATION PROTEIN J"/>
    <property type="match status" value="1"/>
</dbReference>
<evidence type="ECO:0000256" key="6">
    <source>
        <dbReference type="RuleBase" id="RU361157"/>
    </source>
</evidence>
<protein>
    <recommendedName>
        <fullName evidence="6">Transport permease protein</fullName>
    </recommendedName>
</protein>
<dbReference type="InterPro" id="IPR013525">
    <property type="entry name" value="ABC2_TM"/>
</dbReference>
<feature type="transmembrane region" description="Helical" evidence="6">
    <location>
        <begin position="144"/>
        <end position="167"/>
    </location>
</feature>
<evidence type="ECO:0000256" key="3">
    <source>
        <dbReference type="ARBA" id="ARBA00022989"/>
    </source>
</evidence>
<evidence type="ECO:0000259" key="7">
    <source>
        <dbReference type="PROSITE" id="PS51012"/>
    </source>
</evidence>
<feature type="transmembrane region" description="Helical" evidence="6">
    <location>
        <begin position="63"/>
        <end position="86"/>
    </location>
</feature>
<gene>
    <name evidence="8" type="ORF">SAMN04489732_111125</name>
</gene>
<sequence>MSGYALRDSSTMVRRNIKHMIRYPSMTVLLVGMPVIFLLLFVYVLGGTLGAGLGGGRGAYVDYVTPGIILMAIAGAVQGTAVAVSMDMTQGIIARFRTMAISRASVLTGHVLGSVIQAMLSVAVIIGLALAIGFRPDAGPLQWLGALGMLVLLSFALTWLTVALGLVSKSVETASNLPMPLVLLPFLGSGFVPTDSMPAGVRWFAEYQPFTPVMETVRGLLHGTPVGGTALLAVGWCLLITVGGYGWALRLYNRNLVR</sequence>
<dbReference type="Pfam" id="PF01061">
    <property type="entry name" value="ABC2_membrane"/>
    <property type="match status" value="1"/>
</dbReference>
<keyword evidence="6" id="KW-0813">Transport</keyword>
<organism evidence="8 9">
    <name type="scientific">Amycolatopsis saalfeldensis</name>
    <dbReference type="NCBI Taxonomy" id="394193"/>
    <lineage>
        <taxon>Bacteria</taxon>
        <taxon>Bacillati</taxon>
        <taxon>Actinomycetota</taxon>
        <taxon>Actinomycetes</taxon>
        <taxon>Pseudonocardiales</taxon>
        <taxon>Pseudonocardiaceae</taxon>
        <taxon>Amycolatopsis</taxon>
    </lineage>
</organism>
<evidence type="ECO:0000313" key="8">
    <source>
        <dbReference type="EMBL" id="SEP47424.1"/>
    </source>
</evidence>
<evidence type="ECO:0000313" key="9">
    <source>
        <dbReference type="Proteomes" id="UP000198582"/>
    </source>
</evidence>
<dbReference type="PIRSF" id="PIRSF006648">
    <property type="entry name" value="DrrB"/>
    <property type="match status" value="1"/>
</dbReference>
<dbReference type="Proteomes" id="UP000198582">
    <property type="component" value="Unassembled WGS sequence"/>
</dbReference>
<dbReference type="InterPro" id="IPR047817">
    <property type="entry name" value="ABC2_TM_bact-type"/>
</dbReference>
<dbReference type="GO" id="GO:0043190">
    <property type="term" value="C:ATP-binding cassette (ABC) transporter complex"/>
    <property type="evidence" value="ECO:0007669"/>
    <property type="project" value="InterPro"/>
</dbReference>
<keyword evidence="9" id="KW-1185">Reference proteome</keyword>
<comment type="similarity">
    <text evidence="6">Belongs to the ABC-2 integral membrane protein family.</text>
</comment>
<feature type="transmembrane region" description="Helical" evidence="6">
    <location>
        <begin position="225"/>
        <end position="248"/>
    </location>
</feature>
<keyword evidence="6" id="KW-1003">Cell membrane</keyword>
<dbReference type="EMBL" id="FOEF01000011">
    <property type="protein sequence ID" value="SEP47424.1"/>
    <property type="molecule type" value="Genomic_DNA"/>
</dbReference>
<evidence type="ECO:0000256" key="2">
    <source>
        <dbReference type="ARBA" id="ARBA00022692"/>
    </source>
</evidence>
<keyword evidence="5" id="KW-0046">Antibiotic resistance</keyword>
<dbReference type="OrthoDB" id="670210at2"/>
<dbReference type="GO" id="GO:0046677">
    <property type="term" value="P:response to antibiotic"/>
    <property type="evidence" value="ECO:0007669"/>
    <property type="project" value="UniProtKB-KW"/>
</dbReference>
<feature type="transmembrane region" description="Helical" evidence="6">
    <location>
        <begin position="21"/>
        <end position="43"/>
    </location>
</feature>
<feature type="domain" description="ABC transmembrane type-2" evidence="7">
    <location>
        <begin position="25"/>
        <end position="255"/>
    </location>
</feature>
<dbReference type="PROSITE" id="PS51012">
    <property type="entry name" value="ABC_TM2"/>
    <property type="match status" value="1"/>
</dbReference>